<accession>A0ABD3PH53</accession>
<dbReference type="PANTHER" id="PTHR20883">
    <property type="entry name" value="PHYTANOYL-COA DIOXYGENASE DOMAIN CONTAINING 1"/>
    <property type="match status" value="1"/>
</dbReference>
<feature type="compositionally biased region" description="Acidic residues" evidence="1">
    <location>
        <begin position="16"/>
        <end position="34"/>
    </location>
</feature>
<evidence type="ECO:0000256" key="1">
    <source>
        <dbReference type="SAM" id="MobiDB-lite"/>
    </source>
</evidence>
<protein>
    <recommendedName>
        <fullName evidence="5">TauD/TfdA-like domain-containing protein</fullName>
    </recommendedName>
</protein>
<keyword evidence="2" id="KW-1133">Transmembrane helix</keyword>
<evidence type="ECO:0008006" key="5">
    <source>
        <dbReference type="Google" id="ProtNLM"/>
    </source>
</evidence>
<dbReference type="Proteomes" id="UP001530400">
    <property type="component" value="Unassembled WGS sequence"/>
</dbReference>
<dbReference type="AlphaFoldDB" id="A0ABD3PH53"/>
<name>A0ABD3PH53_9STRA</name>
<keyword evidence="2" id="KW-0472">Membrane</keyword>
<proteinExistence type="predicted"/>
<gene>
    <name evidence="3" type="ORF">ACHAWO_005098</name>
</gene>
<feature type="transmembrane region" description="Helical" evidence="2">
    <location>
        <begin position="78"/>
        <end position="100"/>
    </location>
</feature>
<dbReference type="EMBL" id="JALLPJ020000629">
    <property type="protein sequence ID" value="KAL3786959.1"/>
    <property type="molecule type" value="Genomic_DNA"/>
</dbReference>
<dbReference type="SUPFAM" id="SSF51197">
    <property type="entry name" value="Clavaminate synthase-like"/>
    <property type="match status" value="1"/>
</dbReference>
<evidence type="ECO:0000313" key="3">
    <source>
        <dbReference type="EMBL" id="KAL3786959.1"/>
    </source>
</evidence>
<keyword evidence="4" id="KW-1185">Reference proteome</keyword>
<evidence type="ECO:0000313" key="4">
    <source>
        <dbReference type="Proteomes" id="UP001530400"/>
    </source>
</evidence>
<dbReference type="PANTHER" id="PTHR20883:SF46">
    <property type="entry name" value="PHYTANOYL-COA HYDROXYLASE"/>
    <property type="match status" value="1"/>
</dbReference>
<sequence>MAAFAEQDDLSIASETSEEWSDGGETTSTEDDYDSSSSASIDDDHSVHEGDEQLLDEYNDQDRNRDYQEDAEKPRYRLLTIIALSLVLMLLVVSFGFQLMEIYKDDTLSQDKSSHSRTSRILGMLSSDPSKSNSKAALDSSESDQYKLPHDATRIYTHTSLSSKNYRAGGILSEDMLSQYERDGVLVIRNLIPPKLLDRLDLASDLLIEEQSSAERGKVKRKGKQFHLVKNGAIFLGVPPQHSAASMYSKIPRVAASLLRLDELRVGGAENLNPGSKKSRERSRRRQNEMEEEDYVNDSVNLRICRDIFLTKDDDPYACGWHVDDTGFWPSVASDAGVNAWISLDDMPWPWSTSHIDPVRPEKSDSNKINQHPPVATFALSLGSHRASWRHDAYHITGSTHTQPPEGFQSAADLIERRTGSGTCNIQSSAPDLYKKMEERKIIYDVKRGDVIFHDRWVFHRTVTVDEYNNMARGSEEELEKSKGRIFRRYSIRYSPGTARVPPGYGFELSALYNPVNANSTLDEIVAKDGPFYPKVWPHVLKKKPSDAGYTEEIDGLTDLVYDKIPRAELIQRERKKEVNRLLSRNRP</sequence>
<evidence type="ECO:0000256" key="2">
    <source>
        <dbReference type="SAM" id="Phobius"/>
    </source>
</evidence>
<keyword evidence="2" id="KW-0812">Transmembrane</keyword>
<feature type="region of interest" description="Disordered" evidence="1">
    <location>
        <begin position="270"/>
        <end position="293"/>
    </location>
</feature>
<feature type="region of interest" description="Disordered" evidence="1">
    <location>
        <begin position="122"/>
        <end position="145"/>
    </location>
</feature>
<dbReference type="Gene3D" id="2.60.120.620">
    <property type="entry name" value="q2cbj1_9rhob like domain"/>
    <property type="match status" value="1"/>
</dbReference>
<comment type="caution">
    <text evidence="3">The sequence shown here is derived from an EMBL/GenBank/DDBJ whole genome shotgun (WGS) entry which is preliminary data.</text>
</comment>
<reference evidence="3 4" key="1">
    <citation type="submission" date="2024-10" db="EMBL/GenBank/DDBJ databases">
        <title>Updated reference genomes for cyclostephanoid diatoms.</title>
        <authorList>
            <person name="Roberts W.R."/>
            <person name="Alverson A.J."/>
        </authorList>
    </citation>
    <scope>NUCLEOTIDE SEQUENCE [LARGE SCALE GENOMIC DNA]</scope>
    <source>
        <strain evidence="3 4">AJA010-31</strain>
    </source>
</reference>
<feature type="region of interest" description="Disordered" evidence="1">
    <location>
        <begin position="1"/>
        <end position="47"/>
    </location>
</feature>
<organism evidence="3 4">
    <name type="scientific">Cyclotella atomus</name>
    <dbReference type="NCBI Taxonomy" id="382360"/>
    <lineage>
        <taxon>Eukaryota</taxon>
        <taxon>Sar</taxon>
        <taxon>Stramenopiles</taxon>
        <taxon>Ochrophyta</taxon>
        <taxon>Bacillariophyta</taxon>
        <taxon>Coscinodiscophyceae</taxon>
        <taxon>Thalassiosirophycidae</taxon>
        <taxon>Stephanodiscales</taxon>
        <taxon>Stephanodiscaceae</taxon>
        <taxon>Cyclotella</taxon>
    </lineage>
</organism>